<dbReference type="CTD" id="6750326"/>
<dbReference type="PANTHER" id="PTHR12121:SF34">
    <property type="entry name" value="PROTEIN ANGEL"/>
    <property type="match status" value="1"/>
</dbReference>
<dbReference type="InterPro" id="IPR036691">
    <property type="entry name" value="Endo/exonu/phosph_ase_sf"/>
</dbReference>
<dbReference type="KEGG" id="tad:TRIADDRAFT_18427"/>
<dbReference type="PhylomeDB" id="B3RKK7"/>
<proteinExistence type="predicted"/>
<dbReference type="GO" id="GO:0003824">
    <property type="term" value="F:catalytic activity"/>
    <property type="evidence" value="ECO:0007669"/>
    <property type="project" value="InterPro"/>
</dbReference>
<dbReference type="InParanoid" id="B3RKK7"/>
<keyword evidence="3" id="KW-1185">Reference proteome</keyword>
<gene>
    <name evidence="2" type="ORF">TRIADDRAFT_18427</name>
</gene>
<feature type="domain" description="Endonuclease/exonuclease/phosphatase" evidence="1">
    <location>
        <begin position="6"/>
        <end position="363"/>
    </location>
</feature>
<feature type="non-terminal residue" evidence="2">
    <location>
        <position position="1"/>
    </location>
</feature>
<dbReference type="OMA" id="IFRISRH"/>
<dbReference type="GO" id="GO:0003730">
    <property type="term" value="F:mRNA 3'-UTR binding"/>
    <property type="evidence" value="ECO:0000318"/>
    <property type="project" value="GO_Central"/>
</dbReference>
<dbReference type="AlphaFoldDB" id="B3RKK7"/>
<dbReference type="RefSeq" id="XP_002108383.1">
    <property type="nucleotide sequence ID" value="XM_002108347.1"/>
</dbReference>
<name>B3RKK7_TRIAD</name>
<dbReference type="FunFam" id="3.60.10.10:FF:000176">
    <property type="entry name" value="Protein angel homolog 1-like Protein"/>
    <property type="match status" value="1"/>
</dbReference>
<dbReference type="GeneID" id="6750326"/>
<reference evidence="2 3" key="1">
    <citation type="journal article" date="2008" name="Nature">
        <title>The Trichoplax genome and the nature of placozoans.</title>
        <authorList>
            <person name="Srivastava M."/>
            <person name="Begovic E."/>
            <person name="Chapman J."/>
            <person name="Putnam N.H."/>
            <person name="Hellsten U."/>
            <person name="Kawashima T."/>
            <person name="Kuo A."/>
            <person name="Mitros T."/>
            <person name="Salamov A."/>
            <person name="Carpenter M.L."/>
            <person name="Signorovitch A.Y."/>
            <person name="Moreno M.A."/>
            <person name="Kamm K."/>
            <person name="Grimwood J."/>
            <person name="Schmutz J."/>
            <person name="Shapiro H."/>
            <person name="Grigoriev I.V."/>
            <person name="Buss L.W."/>
            <person name="Schierwater B."/>
            <person name="Dellaporta S.L."/>
            <person name="Rokhsar D.S."/>
        </authorList>
    </citation>
    <scope>NUCLEOTIDE SEQUENCE [LARGE SCALE GENOMIC DNA]</scope>
    <source>
        <strain evidence="2 3">Grell-BS-1999</strain>
    </source>
</reference>
<accession>B3RKK7</accession>
<dbReference type="eggNOG" id="KOG2338">
    <property type="taxonomic scope" value="Eukaryota"/>
</dbReference>
<organism evidence="2 3">
    <name type="scientific">Trichoplax adhaerens</name>
    <name type="common">Trichoplax reptans</name>
    <dbReference type="NCBI Taxonomy" id="10228"/>
    <lineage>
        <taxon>Eukaryota</taxon>
        <taxon>Metazoa</taxon>
        <taxon>Placozoa</taxon>
        <taxon>Uniplacotomia</taxon>
        <taxon>Trichoplacea</taxon>
        <taxon>Trichoplacidae</taxon>
        <taxon>Trichoplax</taxon>
    </lineage>
</organism>
<dbReference type="HOGENOM" id="CLU_016428_0_2_1"/>
<dbReference type="STRING" id="10228.B3RKK7"/>
<dbReference type="OrthoDB" id="10253982at2759"/>
<protein>
    <recommendedName>
        <fullName evidence="1">Endonuclease/exonuclease/phosphatase domain-containing protein</fullName>
    </recommendedName>
</protein>
<sequence>FDFTILSYNILADNLLWKHSYLYNLCPPEALQWDFRKEKIINELYQLNADIVCLQEVHDQHYHNYIKPMMKRKGYIGAYEKRFGNNFDGCATFFKKTKFNMVQRCRVDYHVNGVSLMDRDNIGLIVMLEYRNPTSNRRHGQSNHATEASGLSEPNLKLCIANTHLLYNPKRGDVKLAQLTKLFAEINNLTTSANCPVILCGDFNSTPTSALFQFISEGHLVYDGLNRKTLSGQRKSKVRYSDEYGDGFNLRRGALPPWGLKISNYCKYDSDCDIETHQNYDALFHHLNLRSVYRYLEDSVTTDSQAVDYIFYSTDAACNSTDVKNNQPQVSHRIQPINYLNLYSMEDMEKMQFLPNFQLASDHISLISKLRYFESKVE</sequence>
<dbReference type="Proteomes" id="UP000009022">
    <property type="component" value="Unassembled WGS sequence"/>
</dbReference>
<dbReference type="SUPFAM" id="SSF56219">
    <property type="entry name" value="DNase I-like"/>
    <property type="match status" value="1"/>
</dbReference>
<dbReference type="Pfam" id="PF03372">
    <property type="entry name" value="Exo_endo_phos"/>
    <property type="match status" value="1"/>
</dbReference>
<dbReference type="Gene3D" id="3.60.10.10">
    <property type="entry name" value="Endonuclease/exonuclease/phosphatase"/>
    <property type="match status" value="1"/>
</dbReference>
<dbReference type="EMBL" id="DS985241">
    <property type="protein sequence ID" value="EDV29181.1"/>
    <property type="molecule type" value="Genomic_DNA"/>
</dbReference>
<dbReference type="FunCoup" id="B3RKK7">
    <property type="interactions" value="1825"/>
</dbReference>
<evidence type="ECO:0000259" key="1">
    <source>
        <dbReference type="Pfam" id="PF03372"/>
    </source>
</evidence>
<dbReference type="InterPro" id="IPR005135">
    <property type="entry name" value="Endo/exonuclease/phosphatase"/>
</dbReference>
<dbReference type="PANTHER" id="PTHR12121">
    <property type="entry name" value="CARBON CATABOLITE REPRESSOR PROTEIN 4"/>
    <property type="match status" value="1"/>
</dbReference>
<evidence type="ECO:0000313" key="2">
    <source>
        <dbReference type="EMBL" id="EDV29181.1"/>
    </source>
</evidence>
<evidence type="ECO:0000313" key="3">
    <source>
        <dbReference type="Proteomes" id="UP000009022"/>
    </source>
</evidence>
<dbReference type="InterPro" id="IPR050410">
    <property type="entry name" value="CCR4/nocturin_mRNA_transcr"/>
</dbReference>